<evidence type="ECO:0000313" key="3">
    <source>
        <dbReference type="Proteomes" id="UP001301731"/>
    </source>
</evidence>
<keyword evidence="1" id="KW-0812">Transmembrane</keyword>
<dbReference type="PANTHER" id="PTHR30572">
    <property type="entry name" value="MEMBRANE COMPONENT OF TRANSPORTER-RELATED"/>
    <property type="match status" value="1"/>
</dbReference>
<dbReference type="InterPro" id="IPR050250">
    <property type="entry name" value="Macrolide_Exporter_MacB"/>
</dbReference>
<keyword evidence="3" id="KW-1185">Reference proteome</keyword>
<feature type="transmembrane region" description="Helical" evidence="1">
    <location>
        <begin position="779"/>
        <end position="800"/>
    </location>
</feature>
<evidence type="ECO:0000313" key="2">
    <source>
        <dbReference type="EMBL" id="WOX24320.1"/>
    </source>
</evidence>
<feature type="transmembrane region" description="Helical" evidence="1">
    <location>
        <begin position="482"/>
        <end position="502"/>
    </location>
</feature>
<feature type="transmembrane region" description="Helical" evidence="1">
    <location>
        <begin position="365"/>
        <end position="392"/>
    </location>
</feature>
<dbReference type="PANTHER" id="PTHR30572:SF4">
    <property type="entry name" value="ABC TRANSPORTER PERMEASE YTRF"/>
    <property type="match status" value="1"/>
</dbReference>
<protein>
    <submittedName>
        <fullName evidence="2">ABC transporter permease</fullName>
    </submittedName>
</protein>
<accession>A0ABZ0LYC7</accession>
<feature type="transmembrane region" description="Helical" evidence="1">
    <location>
        <begin position="537"/>
        <end position="560"/>
    </location>
</feature>
<feature type="transmembrane region" description="Helical" evidence="1">
    <location>
        <begin position="404"/>
        <end position="425"/>
    </location>
</feature>
<name>A0ABZ0LYC7_9ACTN</name>
<keyword evidence="1" id="KW-1133">Transmembrane helix</keyword>
<keyword evidence="1" id="KW-0472">Membrane</keyword>
<dbReference type="EMBL" id="CP137573">
    <property type="protein sequence ID" value="WOX24320.1"/>
    <property type="molecule type" value="Genomic_DNA"/>
</dbReference>
<evidence type="ECO:0000256" key="1">
    <source>
        <dbReference type="SAM" id="Phobius"/>
    </source>
</evidence>
<sequence length="922" mass="95465">MAHKPVATVAPWVRTRLRTAPGAACAVALLVLVTAFLAAALPRAVDVYETAGLRHAIDSAEPADRVVEVVTGDRYRPHEVLPDRLAQDHADILEQLPPSLRTLPADSAYGVRSTKRVEGMDTWLPKPYKTRPQLTLSSQSGIERHSTLRAGRFATKGAEPEAVVTVETAEALRIEPGAVVHVPGKNAQPVGIRITGIVEPSAPRSAYWSYEPTLRTPVYAAVPDAQGPEFYWEAALLLAPDAADTILRTTGGSDVYWRLAPASGHLTGRDVPELAAALNSLTRGPDLVRMRHMVGATTAVNSGLGDVVETFSGMRAAISPVVAVAAFGMGAVAAVVLAMTGGLFASRRYAELALLRSRGGSLSGIGVRLLGETTVTAVPAAALGLLLAVLAVDGSDSGAAGSARFLPALAAAGGVALVAVVALPLRALYLHRRPQLHGARDDLVDARPSRRRTVAELTLLVLAVGAVVALRRRGTGDAGDHLVSAAPVLVALIAALVLVRLYPLPLRWAARPAARLRGAVGYLSLARAGRSSANGALPLLALLVALTTTAFGGSVLAGVADARDRAAVLATGADARIASPVEWNPLPAGLERAVRGSAGVRDAVPVQIEYGVSLPSRVTGSVEAKNVTLVGVDPGRYARLARETDIGAFPESLLRSTGSREGGRDRVVPVIASPAVAERLGADPFGIVSVAGEFKVKVVAVRTHTPAVPDADFLLVNSADLNRAAPTALLVSARAGGLDGAALRGAVRAAGAKDFTVRLRQEQRTAYVDSPMQTGAERVYVTAIGAGAGYAGLAVLLSLVQSSPERATLLARLRTMGLNRRQGRRLLGLEALPQAVLAAAGGTLVGWATILLLAPGVDLVRLALAAAPGLTTLDHATLRADAWSLALPAAGVVLLTGAAAGLQAWWAARSGSIKELRAGDTR</sequence>
<dbReference type="Proteomes" id="UP001301731">
    <property type="component" value="Chromosome"/>
</dbReference>
<feature type="transmembrane region" description="Helical" evidence="1">
    <location>
        <begin position="885"/>
        <end position="908"/>
    </location>
</feature>
<dbReference type="RefSeq" id="WP_318106771.1">
    <property type="nucleotide sequence ID" value="NZ_CP137573.1"/>
</dbReference>
<organism evidence="2 3">
    <name type="scientific">Streptomyces solicathayae</name>
    <dbReference type="NCBI Taxonomy" id="3081768"/>
    <lineage>
        <taxon>Bacteria</taxon>
        <taxon>Bacillati</taxon>
        <taxon>Actinomycetota</taxon>
        <taxon>Actinomycetes</taxon>
        <taxon>Kitasatosporales</taxon>
        <taxon>Streptomycetaceae</taxon>
        <taxon>Streptomyces</taxon>
    </lineage>
</organism>
<gene>
    <name evidence="2" type="ORF">R2D22_24245</name>
</gene>
<feature type="transmembrane region" description="Helical" evidence="1">
    <location>
        <begin position="831"/>
        <end position="854"/>
    </location>
</feature>
<reference evidence="2 3" key="1">
    <citation type="submission" date="2023-10" db="EMBL/GenBank/DDBJ databases">
        <title>The genome sequence of Streptomyces sp. HUAS YS2.</title>
        <authorList>
            <person name="Mo P."/>
        </authorList>
    </citation>
    <scope>NUCLEOTIDE SEQUENCE [LARGE SCALE GENOMIC DNA]</scope>
    <source>
        <strain evidence="2 3">HUAS YS2</strain>
    </source>
</reference>
<proteinExistence type="predicted"/>
<feature type="transmembrane region" description="Helical" evidence="1">
    <location>
        <begin position="321"/>
        <end position="344"/>
    </location>
</feature>